<evidence type="ECO:0000256" key="2">
    <source>
        <dbReference type="ARBA" id="ARBA00023125"/>
    </source>
</evidence>
<dbReference type="Gene3D" id="1.10.10.10">
    <property type="entry name" value="Winged helix-like DNA-binding domain superfamily/Winged helix DNA-binding domain"/>
    <property type="match status" value="1"/>
</dbReference>
<feature type="domain" description="HTH hxlR-type" evidence="4">
    <location>
        <begin position="12"/>
        <end position="115"/>
    </location>
</feature>
<organism evidence="5 6">
    <name type="scientific">Chitinophaga arvensicola</name>
    <dbReference type="NCBI Taxonomy" id="29529"/>
    <lineage>
        <taxon>Bacteria</taxon>
        <taxon>Pseudomonadati</taxon>
        <taxon>Bacteroidota</taxon>
        <taxon>Chitinophagia</taxon>
        <taxon>Chitinophagales</taxon>
        <taxon>Chitinophagaceae</taxon>
        <taxon>Chitinophaga</taxon>
    </lineage>
</organism>
<dbReference type="InterPro" id="IPR002577">
    <property type="entry name" value="HTH_HxlR"/>
</dbReference>
<keyword evidence="2 5" id="KW-0238">DNA-binding</keyword>
<proteinExistence type="predicted"/>
<protein>
    <submittedName>
        <fullName evidence="5">DNA-binding transcriptional regulator, HxlR family</fullName>
    </submittedName>
</protein>
<gene>
    <name evidence="5" type="ORF">SAMN04488122_1262</name>
</gene>
<keyword evidence="1" id="KW-0805">Transcription regulation</keyword>
<name>A0A1I0Q729_9BACT</name>
<dbReference type="GO" id="GO:0003677">
    <property type="term" value="F:DNA binding"/>
    <property type="evidence" value="ECO:0007669"/>
    <property type="project" value="UniProtKB-KW"/>
</dbReference>
<dbReference type="AlphaFoldDB" id="A0A1I0Q729"/>
<evidence type="ECO:0000259" key="4">
    <source>
        <dbReference type="PROSITE" id="PS51118"/>
    </source>
</evidence>
<dbReference type="Proteomes" id="UP000199310">
    <property type="component" value="Unassembled WGS sequence"/>
</dbReference>
<evidence type="ECO:0000313" key="5">
    <source>
        <dbReference type="EMBL" id="SEW22595.1"/>
    </source>
</evidence>
<dbReference type="EMBL" id="FOJG01000001">
    <property type="protein sequence ID" value="SEW22595.1"/>
    <property type="molecule type" value="Genomic_DNA"/>
</dbReference>
<dbReference type="SUPFAM" id="SSF46785">
    <property type="entry name" value="Winged helix' DNA-binding domain"/>
    <property type="match status" value="1"/>
</dbReference>
<dbReference type="InterPro" id="IPR036390">
    <property type="entry name" value="WH_DNA-bd_sf"/>
</dbReference>
<evidence type="ECO:0000256" key="1">
    <source>
        <dbReference type="ARBA" id="ARBA00023015"/>
    </source>
</evidence>
<evidence type="ECO:0000256" key="3">
    <source>
        <dbReference type="ARBA" id="ARBA00023163"/>
    </source>
</evidence>
<dbReference type="Pfam" id="PF01638">
    <property type="entry name" value="HxlR"/>
    <property type="match status" value="1"/>
</dbReference>
<evidence type="ECO:0000313" key="6">
    <source>
        <dbReference type="Proteomes" id="UP000199310"/>
    </source>
</evidence>
<keyword evidence="6" id="KW-1185">Reference proteome</keyword>
<sequence>MSNITPTRSHECKRAIMGVHDAMYILGGKWKISIMACLFFGPKRYSDILRNVKGISGKMLSRELKEMEVNQLIKRTVTSNQPITVIYEMTECGASTKPIVSVLAEWGETYRKQMIEKTPADI</sequence>
<dbReference type="PANTHER" id="PTHR33204">
    <property type="entry name" value="TRANSCRIPTIONAL REGULATOR, MARR FAMILY"/>
    <property type="match status" value="1"/>
</dbReference>
<dbReference type="STRING" id="29529.SAMN04488122_1262"/>
<reference evidence="6" key="1">
    <citation type="submission" date="2016-10" db="EMBL/GenBank/DDBJ databases">
        <authorList>
            <person name="Varghese N."/>
            <person name="Submissions S."/>
        </authorList>
    </citation>
    <scope>NUCLEOTIDE SEQUENCE [LARGE SCALE GENOMIC DNA]</scope>
    <source>
        <strain evidence="6">DSM 3695</strain>
    </source>
</reference>
<dbReference type="PROSITE" id="PS51118">
    <property type="entry name" value="HTH_HXLR"/>
    <property type="match status" value="1"/>
</dbReference>
<keyword evidence="3" id="KW-0804">Transcription</keyword>
<accession>A0A1I0Q729</accession>
<dbReference type="InterPro" id="IPR036388">
    <property type="entry name" value="WH-like_DNA-bd_sf"/>
</dbReference>